<dbReference type="EMBL" id="LIUT01000001">
    <property type="protein sequence ID" value="KOR89685.1"/>
    <property type="molecule type" value="Genomic_DNA"/>
</dbReference>
<dbReference type="PANTHER" id="PTHR30087">
    <property type="entry name" value="INNER MEMBRANE PROTEIN"/>
    <property type="match status" value="1"/>
</dbReference>
<protein>
    <submittedName>
        <fullName evidence="1">Uncharacterized protein</fullName>
    </submittedName>
</protein>
<dbReference type="PATRIC" id="fig|1705565.3.peg.4293"/>
<dbReference type="AlphaFoldDB" id="A0A0M1P5U1"/>
<evidence type="ECO:0000313" key="2">
    <source>
        <dbReference type="Proteomes" id="UP000036932"/>
    </source>
</evidence>
<evidence type="ECO:0000313" key="1">
    <source>
        <dbReference type="EMBL" id="KOR89685.1"/>
    </source>
</evidence>
<dbReference type="InterPro" id="IPR007553">
    <property type="entry name" value="2-thiour_desulf"/>
</dbReference>
<gene>
    <name evidence="1" type="ORF">AM231_11440</name>
</gene>
<dbReference type="RefSeq" id="WP_054402716.1">
    <property type="nucleotide sequence ID" value="NZ_LIUT01000001.1"/>
</dbReference>
<keyword evidence="2" id="KW-1185">Reference proteome</keyword>
<dbReference type="Pfam" id="PF04463">
    <property type="entry name" value="2-thiour_desulf"/>
    <property type="match status" value="1"/>
</dbReference>
<name>A0A0M1P5U1_9BACL</name>
<sequence>MIVVSACLAGLKVRYNGTDCLDKNIEQLVRAQKAVTVCPELLGGFSIPREPAEIVGGTGDDVLSGHARVVELSGRDVTERYIEGAQQALRTARDLGAILIVLKEDSPSCGSSKIYNGEFDNKKMAGSGVTTALLRREGYTVISEHELSAYAAQPEYASLFSA</sequence>
<organism evidence="1 2">
    <name type="scientific">Paenibacillus solani</name>
    <dbReference type="NCBI Taxonomy" id="1705565"/>
    <lineage>
        <taxon>Bacteria</taxon>
        <taxon>Bacillati</taxon>
        <taxon>Bacillota</taxon>
        <taxon>Bacilli</taxon>
        <taxon>Bacillales</taxon>
        <taxon>Paenibacillaceae</taxon>
        <taxon>Paenibacillus</taxon>
    </lineage>
</organism>
<comment type="caution">
    <text evidence="1">The sequence shown here is derived from an EMBL/GenBank/DDBJ whole genome shotgun (WGS) entry which is preliminary data.</text>
</comment>
<reference evidence="2" key="1">
    <citation type="submission" date="2015-08" db="EMBL/GenBank/DDBJ databases">
        <title>Genome sequencing project for genomic taxonomy and phylogenomics of Bacillus-like bacteria.</title>
        <authorList>
            <person name="Liu B."/>
            <person name="Wang J."/>
            <person name="Zhu Y."/>
            <person name="Liu G."/>
            <person name="Chen Q."/>
            <person name="Chen Z."/>
            <person name="Lan J."/>
            <person name="Che J."/>
            <person name="Ge C."/>
            <person name="Shi H."/>
            <person name="Pan Z."/>
            <person name="Liu X."/>
        </authorList>
    </citation>
    <scope>NUCLEOTIDE SEQUENCE [LARGE SCALE GENOMIC DNA]</scope>
    <source>
        <strain evidence="2">FJAT-22460</strain>
    </source>
</reference>
<dbReference type="OrthoDB" id="9797779at2"/>
<proteinExistence type="predicted"/>
<accession>A0A0M1P5U1</accession>
<dbReference type="Proteomes" id="UP000036932">
    <property type="component" value="Unassembled WGS sequence"/>
</dbReference>
<dbReference type="PANTHER" id="PTHR30087:SF1">
    <property type="entry name" value="HYPOTHETICAL CYTOSOLIC PROTEIN"/>
    <property type="match status" value="1"/>
</dbReference>